<reference evidence="1 2" key="1">
    <citation type="submission" date="2014-08" db="EMBL/GenBank/DDBJ databases">
        <title>First Complete Genome Sequence of the Shellfish Pathogen Vibrio tubiashii.</title>
        <authorList>
            <person name="Richards G.P."/>
            <person name="Needleman D.S."/>
            <person name="Watson M.A."/>
            <person name="Bono J.L."/>
        </authorList>
    </citation>
    <scope>NUCLEOTIDE SEQUENCE [LARGE SCALE GENOMIC DNA]</scope>
    <source>
        <strain evidence="1 2">ATCC 19109</strain>
        <plasmid evidence="2">Plasmid p251</plasmid>
    </source>
</reference>
<gene>
    <name evidence="1" type="ORF">IX91_24430</name>
</gene>
<dbReference type="RefSeq" id="WP_004749125.1">
    <property type="nucleotide sequence ID" value="NZ_AFWI01000188.1"/>
</dbReference>
<dbReference type="GeneID" id="23447875"/>
<dbReference type="HOGENOM" id="CLU_595728_0_0_6"/>
<dbReference type="Gene3D" id="3.90.70.10">
    <property type="entry name" value="Cysteine proteinases"/>
    <property type="match status" value="1"/>
</dbReference>
<dbReference type="EMBL" id="CP009356">
    <property type="protein sequence ID" value="AIW17229.1"/>
    <property type="molecule type" value="Genomic_DNA"/>
</dbReference>
<geneLocation type="plasmid" evidence="1 2">
    <name>p251</name>
</geneLocation>
<dbReference type="Proteomes" id="UP000030071">
    <property type="component" value="Plasmid p251"/>
</dbReference>
<keyword evidence="1" id="KW-0614">Plasmid</keyword>
<keyword evidence="1" id="KW-0547">Nucleotide-binding</keyword>
<dbReference type="KEGG" id="vtu:IX91_24430"/>
<dbReference type="GO" id="GO:0005524">
    <property type="term" value="F:ATP binding"/>
    <property type="evidence" value="ECO:0007669"/>
    <property type="project" value="UniProtKB-KW"/>
</dbReference>
<dbReference type="PATRIC" id="fig|1051646.9.peg.4977"/>
<dbReference type="AlphaFoldDB" id="A0A0A0SSB5"/>
<keyword evidence="1" id="KW-0067">ATP-binding</keyword>
<sequence>MNSPTHDLSHTPHPLFQCLTKLGLALSQAHVDRLSSFSSMYLHERLAVYLTEQGVPFSATAVQEESDLELLSPPCLVHWNLHHCVVVLDVSLQGLLVWDPYLGERHYRSMEFLDLCKKPGYVNYVLSLGEPSPGPSPLAQVFKREQAQERTLVKRLTPLALMMSSFGKRPTRALLRLLTRWWDCCVQPDILAAPRHNIQRVLACPNEQARHLARANLAELAINMGYTAHLLRKLRRPRSVEWAHRVISAPLSSPLSPFDGQCIIELLHLFDPISAVYSVLQNLPSDRDVVVYGNPWDDTMITLCHQAFAEQGHERTLEILPPAGKHSFFKLLKRARAGAHIIMFADGNPLFVSDEASGLQMARSFTACTMWHQRAFITHTGALLADKTAANLYIAGLIKRKRFTLEVTPIPTRHLSREDIVQAKADALCRLIEISPQGWLFWRNAEVYFHEYHPALEPQ</sequence>
<evidence type="ECO:0000313" key="2">
    <source>
        <dbReference type="Proteomes" id="UP000030071"/>
    </source>
</evidence>
<accession>A0A0A0SSB5</accession>
<name>A0A0A0SSB5_9VIBR</name>
<organism evidence="1 2">
    <name type="scientific">Vibrio tubiashii ATCC 19109</name>
    <dbReference type="NCBI Taxonomy" id="1051646"/>
    <lineage>
        <taxon>Bacteria</taxon>
        <taxon>Pseudomonadati</taxon>
        <taxon>Pseudomonadota</taxon>
        <taxon>Gammaproteobacteria</taxon>
        <taxon>Vibrionales</taxon>
        <taxon>Vibrionaceae</taxon>
        <taxon>Vibrio</taxon>
        <taxon>Vibrio oreintalis group</taxon>
    </lineage>
</organism>
<proteinExistence type="predicted"/>
<protein>
    <submittedName>
        <fullName evidence="1">ATP-binding protein</fullName>
    </submittedName>
</protein>
<evidence type="ECO:0000313" key="1">
    <source>
        <dbReference type="EMBL" id="AIW17229.1"/>
    </source>
</evidence>